<proteinExistence type="predicted"/>
<sequence length="144" mass="16326">MQPTKRKRTGCESSEAGEPVRSDIWFDYGNLVVQAENLQFRVYKGTPCSSSEVLRAAIYNVGDSKGVEGCPLVFLSDSSVEVAYLFRVIFYRWSYPDDEPLPFDVIAAFLRLGRKYDIKPLYTKAMSRLTVVFPSSVDEYINGQ</sequence>
<dbReference type="AlphaFoldDB" id="A0AAD7G942"/>
<keyword evidence="2" id="KW-1185">Reference proteome</keyword>
<accession>A0AAD7G942</accession>
<comment type="caution">
    <text evidence="1">The sequence shown here is derived from an EMBL/GenBank/DDBJ whole genome shotgun (WGS) entry which is preliminary data.</text>
</comment>
<evidence type="ECO:0000313" key="2">
    <source>
        <dbReference type="Proteomes" id="UP001221757"/>
    </source>
</evidence>
<reference evidence="1" key="1">
    <citation type="submission" date="2023-03" db="EMBL/GenBank/DDBJ databases">
        <title>Massive genome expansion in bonnet fungi (Mycena s.s.) driven by repeated elements and novel gene families across ecological guilds.</title>
        <authorList>
            <consortium name="Lawrence Berkeley National Laboratory"/>
            <person name="Harder C.B."/>
            <person name="Miyauchi S."/>
            <person name="Viragh M."/>
            <person name="Kuo A."/>
            <person name="Thoen E."/>
            <person name="Andreopoulos B."/>
            <person name="Lu D."/>
            <person name="Skrede I."/>
            <person name="Drula E."/>
            <person name="Henrissat B."/>
            <person name="Morin E."/>
            <person name="Kohler A."/>
            <person name="Barry K."/>
            <person name="LaButti K."/>
            <person name="Morin E."/>
            <person name="Salamov A."/>
            <person name="Lipzen A."/>
            <person name="Mereny Z."/>
            <person name="Hegedus B."/>
            <person name="Baldrian P."/>
            <person name="Stursova M."/>
            <person name="Weitz H."/>
            <person name="Taylor A."/>
            <person name="Grigoriev I.V."/>
            <person name="Nagy L.G."/>
            <person name="Martin F."/>
            <person name="Kauserud H."/>
        </authorList>
    </citation>
    <scope>NUCLEOTIDE SEQUENCE</scope>
    <source>
        <strain evidence="1">CBHHK067</strain>
    </source>
</reference>
<dbReference type="EMBL" id="JARKIE010000130">
    <property type="protein sequence ID" value="KAJ7679607.1"/>
    <property type="molecule type" value="Genomic_DNA"/>
</dbReference>
<organism evidence="1 2">
    <name type="scientific">Mycena rosella</name>
    <name type="common">Pink bonnet</name>
    <name type="synonym">Agaricus rosellus</name>
    <dbReference type="NCBI Taxonomy" id="1033263"/>
    <lineage>
        <taxon>Eukaryota</taxon>
        <taxon>Fungi</taxon>
        <taxon>Dikarya</taxon>
        <taxon>Basidiomycota</taxon>
        <taxon>Agaricomycotina</taxon>
        <taxon>Agaricomycetes</taxon>
        <taxon>Agaricomycetidae</taxon>
        <taxon>Agaricales</taxon>
        <taxon>Marasmiineae</taxon>
        <taxon>Mycenaceae</taxon>
        <taxon>Mycena</taxon>
    </lineage>
</organism>
<protein>
    <recommendedName>
        <fullName evidence="3">BTB domain-containing protein</fullName>
    </recommendedName>
</protein>
<gene>
    <name evidence="1" type="ORF">B0H17DRAFT_944046</name>
</gene>
<dbReference type="Proteomes" id="UP001221757">
    <property type="component" value="Unassembled WGS sequence"/>
</dbReference>
<evidence type="ECO:0008006" key="3">
    <source>
        <dbReference type="Google" id="ProtNLM"/>
    </source>
</evidence>
<name>A0AAD7G942_MYCRO</name>
<evidence type="ECO:0000313" key="1">
    <source>
        <dbReference type="EMBL" id="KAJ7679607.1"/>
    </source>
</evidence>